<feature type="region of interest" description="Disordered" evidence="17">
    <location>
        <begin position="528"/>
        <end position="554"/>
    </location>
</feature>
<dbReference type="FunFam" id="1.10.510.10:FF:000261">
    <property type="entry name" value="cyclin-dependent kinase-like 2 isoform X2"/>
    <property type="match status" value="1"/>
</dbReference>
<dbReference type="InterPro" id="IPR000719">
    <property type="entry name" value="Prot_kinase_dom"/>
</dbReference>
<feature type="domain" description="Protein kinase" evidence="18">
    <location>
        <begin position="1259"/>
        <end position="1543"/>
    </location>
</feature>
<dbReference type="Gene3D" id="1.10.510.10">
    <property type="entry name" value="Transferase(Phosphotransferase) domain 1"/>
    <property type="match status" value="1"/>
</dbReference>
<feature type="region of interest" description="Disordered" evidence="17">
    <location>
        <begin position="693"/>
        <end position="923"/>
    </location>
</feature>
<feature type="repeat" description="ANK" evidence="15">
    <location>
        <begin position="60"/>
        <end position="106"/>
    </location>
</feature>
<dbReference type="EMBL" id="CADCXV010001380">
    <property type="protein sequence ID" value="CAB0044034.1"/>
    <property type="molecule type" value="Genomic_DNA"/>
</dbReference>
<feature type="compositionally biased region" description="Basic and acidic residues" evidence="17">
    <location>
        <begin position="693"/>
        <end position="706"/>
    </location>
</feature>
<keyword evidence="20" id="KW-1185">Reference proteome</keyword>
<dbReference type="EC" id="2.7.11.22" evidence="4"/>
<comment type="similarity">
    <text evidence="3">Belongs to the protein kinase superfamily. CMGC Ser/Thr protein kinase family. CDC2/CDKX subfamily.</text>
</comment>
<dbReference type="SUPFAM" id="SSF56112">
    <property type="entry name" value="Protein kinase-like (PK-like)"/>
    <property type="match status" value="1"/>
</dbReference>
<keyword evidence="5" id="KW-0963">Cytoplasm</keyword>
<organism evidence="19 20">
    <name type="scientific">Trichogramma brassicae</name>
    <dbReference type="NCBI Taxonomy" id="86971"/>
    <lineage>
        <taxon>Eukaryota</taxon>
        <taxon>Metazoa</taxon>
        <taxon>Ecdysozoa</taxon>
        <taxon>Arthropoda</taxon>
        <taxon>Hexapoda</taxon>
        <taxon>Insecta</taxon>
        <taxon>Pterygota</taxon>
        <taxon>Neoptera</taxon>
        <taxon>Endopterygota</taxon>
        <taxon>Hymenoptera</taxon>
        <taxon>Apocrita</taxon>
        <taxon>Proctotrupomorpha</taxon>
        <taxon>Chalcidoidea</taxon>
        <taxon>Trichogrammatidae</taxon>
        <taxon>Trichogramma</taxon>
    </lineage>
</organism>
<dbReference type="SMART" id="SM00248">
    <property type="entry name" value="ANK"/>
    <property type="match status" value="7"/>
</dbReference>
<evidence type="ECO:0000256" key="6">
    <source>
        <dbReference type="ARBA" id="ARBA00022527"/>
    </source>
</evidence>
<feature type="compositionally biased region" description="Polar residues" evidence="17">
    <location>
        <begin position="719"/>
        <end position="728"/>
    </location>
</feature>
<feature type="compositionally biased region" description="Polar residues" evidence="17">
    <location>
        <begin position="417"/>
        <end position="429"/>
    </location>
</feature>
<feature type="compositionally biased region" description="Basic and acidic residues" evidence="17">
    <location>
        <begin position="607"/>
        <end position="616"/>
    </location>
</feature>
<feature type="repeat" description="ANK" evidence="15">
    <location>
        <begin position="142"/>
        <end position="164"/>
    </location>
</feature>
<keyword evidence="9" id="KW-0418">Kinase</keyword>
<feature type="compositionally biased region" description="Basic and acidic residues" evidence="17">
    <location>
        <begin position="624"/>
        <end position="636"/>
    </location>
</feature>
<feature type="compositionally biased region" description="Basic residues" evidence="17">
    <location>
        <begin position="480"/>
        <end position="495"/>
    </location>
</feature>
<comment type="subcellular location">
    <subcellularLocation>
        <location evidence="2">Cytoplasm</location>
    </subcellularLocation>
    <subcellularLocation>
        <location evidence="1">Nucleus</location>
    </subcellularLocation>
</comment>
<feature type="region of interest" description="Disordered" evidence="17">
    <location>
        <begin position="363"/>
        <end position="514"/>
    </location>
</feature>
<evidence type="ECO:0000256" key="15">
    <source>
        <dbReference type="PROSITE-ProRule" id="PRU00023"/>
    </source>
</evidence>
<feature type="compositionally biased region" description="Basic and acidic residues" evidence="17">
    <location>
        <begin position="582"/>
        <end position="593"/>
    </location>
</feature>
<dbReference type="OrthoDB" id="10258888at2759"/>
<keyword evidence="8 16" id="KW-0547">Nucleotide-binding</keyword>
<gene>
    <name evidence="19" type="ORF">TBRA_LOCUS15622</name>
</gene>
<dbReference type="InterPro" id="IPR017441">
    <property type="entry name" value="Protein_kinase_ATP_BS"/>
</dbReference>
<evidence type="ECO:0000256" key="10">
    <source>
        <dbReference type="ARBA" id="ARBA00022840"/>
    </source>
</evidence>
<feature type="compositionally biased region" description="Basic and acidic residues" evidence="17">
    <location>
        <begin position="430"/>
        <end position="444"/>
    </location>
</feature>
<feature type="compositionally biased region" description="Basic and acidic residues" evidence="17">
    <location>
        <begin position="963"/>
        <end position="981"/>
    </location>
</feature>
<evidence type="ECO:0000256" key="16">
    <source>
        <dbReference type="PROSITE-ProRule" id="PRU10141"/>
    </source>
</evidence>
<feature type="compositionally biased region" description="Basic residues" evidence="17">
    <location>
        <begin position="835"/>
        <end position="851"/>
    </location>
</feature>
<dbReference type="Gene3D" id="3.30.200.20">
    <property type="entry name" value="Phosphorylase Kinase, domain 1"/>
    <property type="match status" value="1"/>
</dbReference>
<feature type="compositionally biased region" description="Basic and acidic residues" evidence="17">
    <location>
        <begin position="375"/>
        <end position="400"/>
    </location>
</feature>
<evidence type="ECO:0000256" key="11">
    <source>
        <dbReference type="ARBA" id="ARBA00023242"/>
    </source>
</evidence>
<dbReference type="InterPro" id="IPR008271">
    <property type="entry name" value="Ser/Thr_kinase_AS"/>
</dbReference>
<dbReference type="GO" id="GO:0005634">
    <property type="term" value="C:nucleus"/>
    <property type="evidence" value="ECO:0007669"/>
    <property type="project" value="UniProtKB-SubCell"/>
</dbReference>
<feature type="region of interest" description="Disordered" evidence="17">
    <location>
        <begin position="582"/>
        <end position="658"/>
    </location>
</feature>
<keyword evidence="7" id="KW-0808">Transferase</keyword>
<dbReference type="Pfam" id="PF00069">
    <property type="entry name" value="Pkinase"/>
    <property type="match status" value="1"/>
</dbReference>
<dbReference type="SUPFAM" id="SSF48403">
    <property type="entry name" value="Ankyrin repeat"/>
    <property type="match status" value="1"/>
</dbReference>
<keyword evidence="6" id="KW-0723">Serine/threonine-protein kinase</keyword>
<feature type="binding site" evidence="16">
    <location>
        <position position="1289"/>
    </location>
    <ligand>
        <name>ATP</name>
        <dbReference type="ChEBI" id="CHEBI:30616"/>
    </ligand>
</feature>
<feature type="region of interest" description="Disordered" evidence="17">
    <location>
        <begin position="1173"/>
        <end position="1196"/>
    </location>
</feature>
<evidence type="ECO:0000256" key="1">
    <source>
        <dbReference type="ARBA" id="ARBA00004123"/>
    </source>
</evidence>
<feature type="compositionally biased region" description="Polar residues" evidence="17">
    <location>
        <begin position="638"/>
        <end position="654"/>
    </location>
</feature>
<evidence type="ECO:0000313" key="20">
    <source>
        <dbReference type="Proteomes" id="UP000479190"/>
    </source>
</evidence>
<feature type="repeat" description="ANK" evidence="15">
    <location>
        <begin position="267"/>
        <end position="299"/>
    </location>
</feature>
<evidence type="ECO:0000256" key="5">
    <source>
        <dbReference type="ARBA" id="ARBA00022490"/>
    </source>
</evidence>
<dbReference type="GO" id="GO:0005524">
    <property type="term" value="F:ATP binding"/>
    <property type="evidence" value="ECO:0007669"/>
    <property type="project" value="UniProtKB-UniRule"/>
</dbReference>
<evidence type="ECO:0000256" key="12">
    <source>
        <dbReference type="ARBA" id="ARBA00039642"/>
    </source>
</evidence>
<evidence type="ECO:0000313" key="19">
    <source>
        <dbReference type="EMBL" id="CAB0044034.1"/>
    </source>
</evidence>
<dbReference type="FunFam" id="3.30.200.20:FF:000049">
    <property type="entry name" value="cyclin-dependent kinase-like 1 isoform X1"/>
    <property type="match status" value="1"/>
</dbReference>
<keyword evidence="10 16" id="KW-0067">ATP-binding</keyword>
<dbReference type="GO" id="GO:0005737">
    <property type="term" value="C:cytoplasm"/>
    <property type="evidence" value="ECO:0007669"/>
    <property type="project" value="UniProtKB-SubCell"/>
</dbReference>
<evidence type="ECO:0000256" key="13">
    <source>
        <dbReference type="ARBA" id="ARBA00047811"/>
    </source>
</evidence>
<keyword evidence="15" id="KW-0040">ANK repeat</keyword>
<dbReference type="Pfam" id="PF13637">
    <property type="entry name" value="Ank_4"/>
    <property type="match status" value="1"/>
</dbReference>
<feature type="compositionally biased region" description="Acidic residues" evidence="17">
    <location>
        <begin position="907"/>
        <end position="920"/>
    </location>
</feature>
<dbReference type="InterPro" id="IPR011009">
    <property type="entry name" value="Kinase-like_dom_sf"/>
</dbReference>
<proteinExistence type="inferred from homology"/>
<feature type="compositionally biased region" description="Basic and acidic residues" evidence="17">
    <location>
        <begin position="1180"/>
        <end position="1192"/>
    </location>
</feature>
<dbReference type="PROSITE" id="PS00107">
    <property type="entry name" value="PROTEIN_KINASE_ATP"/>
    <property type="match status" value="1"/>
</dbReference>
<evidence type="ECO:0000256" key="8">
    <source>
        <dbReference type="ARBA" id="ARBA00022741"/>
    </source>
</evidence>
<evidence type="ECO:0000256" key="7">
    <source>
        <dbReference type="ARBA" id="ARBA00022679"/>
    </source>
</evidence>
<protein>
    <recommendedName>
        <fullName evidence="12">Cyclin-dependent kinase-like 2</fullName>
        <ecNumber evidence="4">2.7.11.22</ecNumber>
    </recommendedName>
</protein>
<feature type="compositionally biased region" description="Polar residues" evidence="17">
    <location>
        <begin position="798"/>
        <end position="815"/>
    </location>
</feature>
<reference evidence="19 20" key="1">
    <citation type="submission" date="2020-02" db="EMBL/GenBank/DDBJ databases">
        <authorList>
            <person name="Ferguson B K."/>
        </authorList>
    </citation>
    <scope>NUCLEOTIDE SEQUENCE [LARGE SCALE GENOMIC DNA]</scope>
</reference>
<sequence>MKSSKIRRTLCSANKTILYIFRLFKYLKNIKKQILTITMLLKCVRLVLAAGASPSTADLRGGSPLHYAAQCCGAAATSELSVPKKIGLKVLNTLLEFGADVNARDEDGRQPILWAASAGSVEAVLALVRAGGSAVAGASDKDGLTALHCAASRGHVTCIETLINLCNAQPDHVDDNGCSALHYAATLGHAEATALLLKLGADPNRQDRKGRTVSWTLKILAHEGAFLHTRTVRGTGVAHEAVSSGRLELLKWLLKRKPGLFDVVTQEGKTPLHVAALHGHLDAAKLLLDNGARINALLRSSKGGLMTALDAALYKGHRDCAKLIQMHGGLTAMHLRNQKSGPAKVLLIQNFFVQVFSSKLRVRHTDSESSDSEQYDDRQDASEKKRDDPGVYYEERWVEKRSRRTRANRRGDHELQRTANGSRQDSSRSYSEEELRVAKSTSRDRARHNATSSSSVQRQRRARSENARYDEDEDILDSRGRRRRRRSARPSKKKRKAEEAASAAAGSRHGDREAAVDADCGLLVQSSNASSEYVAPASSKASDDETSSCVSDDSLEVVVVRRSLEKKTEKIVSGRKSKIVREMSKDTSTESRKISKKKRQLSKSKSSSHEAQKSLEDDSTSQENVERVVVEADVHGDQPTTGIDDTKDQPQVSDEQMRNKMNDILEKADELQNSLLIKAADLRKDMEDIRQQMTQKVDDIKDKREEEEQVDTDERDNSVENNRQTSVELTDESNEKSANADEDTNELTDKRKNDAVVVKHEDERSADTTKNLANEVGKVENAADKSQSPNDEVKVKNETQAQDKAQAQENVQIPGSENVHLVDESSSSSPPPPKASRRPSKKQSQKQKQQQHRQGDDKAESSNENFSPDHSAIVAVIDNSSWDVVNEDDEEIDKEIQNVVGERNEEDKDDEEEDADDLGSDDGAIVRVLPSTSEEETGQSAGDSLPQLQSYAIKSSQQQHQQQQKEVRLRQRRDSGGRDSGIEPSPRVSRIPRRSLRCCPNSERQQALNMDTITRDVQINLRRYHLERKIFFQLMELKRLQIRHGRANEQVLVKRQVEAFHRAGMSGPALGVARYDQSYTFRSFESFLYEQLRRLQKRPASPDWCTEAKQCTQKTHRCHHATSAYTSLPIYTYCGSDPWRREASDRFTRGEARSHQEVLRDFHGTRRRFGFGVGQLEQTQDEHSNSDRDVGHSKTYQNGNIDFDIEKLPGKIDKTWLLFSNCSSGFARETNQRVVKLGVTERKHIVQRSRAPSKAMERYERLGRLGEGSYGVVFQCRDRQTGRLVAVKKFQQTEDDPLIRKIALREIRLLKNLKHPNLVNLLEVFRRKRKLHLVFEYCEHTLLNEMDKYPHGCPAPMIKQLTWQILQGVAYCHRLGCVHRDVKPENILITAEGVVKLCDFGFARMLSPGENYTEYVATRWYRAPELLVGDTQYSTQVDVWAIGCVFAELIRGEALWPGKSDVDQLYIIRRTIGDLLPRHMAIFQQNEFFAGITLPTPQTLTPLESLMPDTASSSIQLDFMKKCLDKDPEERWTCDQLLQHVYFENFHFKMPETEADEYEKLRSVRERSRILLVLLIVVCKPVLGTTNHVMLYTQLQTFRCIVSKAQRARKNLRECVKDTNEVRALVSSWTRHDR</sequence>
<dbReference type="Gene3D" id="1.25.40.20">
    <property type="entry name" value="Ankyrin repeat-containing domain"/>
    <property type="match status" value="3"/>
</dbReference>
<evidence type="ECO:0000256" key="17">
    <source>
        <dbReference type="SAM" id="MobiDB-lite"/>
    </source>
</evidence>
<comment type="catalytic activity">
    <reaction evidence="14">
        <text>L-seryl-[protein] + ATP = O-phospho-L-seryl-[protein] + ADP + H(+)</text>
        <dbReference type="Rhea" id="RHEA:17989"/>
        <dbReference type="Rhea" id="RHEA-COMP:9863"/>
        <dbReference type="Rhea" id="RHEA-COMP:11604"/>
        <dbReference type="ChEBI" id="CHEBI:15378"/>
        <dbReference type="ChEBI" id="CHEBI:29999"/>
        <dbReference type="ChEBI" id="CHEBI:30616"/>
        <dbReference type="ChEBI" id="CHEBI:83421"/>
        <dbReference type="ChEBI" id="CHEBI:456216"/>
        <dbReference type="EC" id="2.7.11.22"/>
    </reaction>
</comment>
<dbReference type="InterPro" id="IPR036770">
    <property type="entry name" value="Ankyrin_rpt-contain_sf"/>
</dbReference>
<dbReference type="Proteomes" id="UP000479190">
    <property type="component" value="Unassembled WGS sequence"/>
</dbReference>
<dbReference type="PANTHER" id="PTHR24056">
    <property type="entry name" value="CELL DIVISION PROTEIN KINASE"/>
    <property type="match status" value="1"/>
</dbReference>
<feature type="repeat" description="ANK" evidence="15">
    <location>
        <begin position="176"/>
        <end position="208"/>
    </location>
</feature>
<dbReference type="PANTHER" id="PTHR24056:SF222">
    <property type="entry name" value="CYCLIN-DEPENDENT KINASE-LIKE 1"/>
    <property type="match status" value="1"/>
</dbReference>
<dbReference type="Pfam" id="PF12796">
    <property type="entry name" value="Ank_2"/>
    <property type="match status" value="2"/>
</dbReference>
<dbReference type="InterPro" id="IPR002110">
    <property type="entry name" value="Ankyrin_rpt"/>
</dbReference>
<evidence type="ECO:0000256" key="3">
    <source>
        <dbReference type="ARBA" id="ARBA00006485"/>
    </source>
</evidence>
<dbReference type="GO" id="GO:0004693">
    <property type="term" value="F:cyclin-dependent protein serine/threonine kinase activity"/>
    <property type="evidence" value="ECO:0007669"/>
    <property type="project" value="UniProtKB-EC"/>
</dbReference>
<evidence type="ECO:0000256" key="9">
    <source>
        <dbReference type="ARBA" id="ARBA00022777"/>
    </source>
</evidence>
<dbReference type="PROSITE" id="PS50297">
    <property type="entry name" value="ANK_REP_REGION"/>
    <property type="match status" value="3"/>
</dbReference>
<dbReference type="PROSITE" id="PS00108">
    <property type="entry name" value="PROTEIN_KINASE_ST"/>
    <property type="match status" value="1"/>
</dbReference>
<comment type="catalytic activity">
    <reaction evidence="13">
        <text>L-threonyl-[protein] + ATP = O-phospho-L-threonyl-[protein] + ADP + H(+)</text>
        <dbReference type="Rhea" id="RHEA:46608"/>
        <dbReference type="Rhea" id="RHEA-COMP:11060"/>
        <dbReference type="Rhea" id="RHEA-COMP:11605"/>
        <dbReference type="ChEBI" id="CHEBI:15378"/>
        <dbReference type="ChEBI" id="CHEBI:30013"/>
        <dbReference type="ChEBI" id="CHEBI:30616"/>
        <dbReference type="ChEBI" id="CHEBI:61977"/>
        <dbReference type="ChEBI" id="CHEBI:456216"/>
        <dbReference type="EC" id="2.7.11.22"/>
    </reaction>
</comment>
<dbReference type="InterPro" id="IPR050108">
    <property type="entry name" value="CDK"/>
</dbReference>
<dbReference type="PROSITE" id="PS50088">
    <property type="entry name" value="ANK_REPEAT"/>
    <property type="match status" value="4"/>
</dbReference>
<accession>A0A6H5J1Z9</accession>
<feature type="region of interest" description="Disordered" evidence="17">
    <location>
        <begin position="953"/>
        <end position="996"/>
    </location>
</feature>
<dbReference type="PRINTS" id="PR01415">
    <property type="entry name" value="ANKYRIN"/>
</dbReference>
<feature type="compositionally biased region" description="Basic and acidic residues" evidence="17">
    <location>
        <begin position="747"/>
        <end position="767"/>
    </location>
</feature>
<name>A0A6H5J1Z9_9HYME</name>
<evidence type="ECO:0000259" key="18">
    <source>
        <dbReference type="PROSITE" id="PS50011"/>
    </source>
</evidence>
<dbReference type="CDD" id="cd07847">
    <property type="entry name" value="STKc_CDKL1_4"/>
    <property type="match status" value="1"/>
</dbReference>
<dbReference type="PROSITE" id="PS50011">
    <property type="entry name" value="PROTEIN_KINASE_DOM"/>
    <property type="match status" value="1"/>
</dbReference>
<evidence type="ECO:0000256" key="4">
    <source>
        <dbReference type="ARBA" id="ARBA00012425"/>
    </source>
</evidence>
<evidence type="ECO:0000256" key="14">
    <source>
        <dbReference type="ARBA" id="ARBA00048367"/>
    </source>
</evidence>
<dbReference type="SMART" id="SM00220">
    <property type="entry name" value="S_TKc"/>
    <property type="match status" value="1"/>
</dbReference>
<evidence type="ECO:0000256" key="2">
    <source>
        <dbReference type="ARBA" id="ARBA00004496"/>
    </source>
</evidence>
<keyword evidence="11" id="KW-0539">Nucleus</keyword>